<gene>
    <name evidence="1" type="ORF">AB0E89_07960</name>
</gene>
<dbReference type="Proteomes" id="UP001550739">
    <property type="component" value="Unassembled WGS sequence"/>
</dbReference>
<protein>
    <submittedName>
        <fullName evidence="1">Uncharacterized protein</fullName>
    </submittedName>
</protein>
<accession>A0ABV2ZDA4</accession>
<dbReference type="EMBL" id="JBEZVE010000003">
    <property type="protein sequence ID" value="MEU3780516.1"/>
    <property type="molecule type" value="Genomic_DNA"/>
</dbReference>
<sequence length="111" mass="11785">MGPAEFTPNVVSTPRLVAQLESPQYYADTLETELTDTLAPYLLRQGFEPGGDTAAEPPLLDCWVTAPAQVPGIETGGSLLTVLDDNAEVFWSSDVGVSPLRPDLTGSPLIL</sequence>
<keyword evidence="2" id="KW-1185">Reference proteome</keyword>
<organism evidence="1 2">
    <name type="scientific">Streptomyces sp. 900129855</name>
    <dbReference type="NCBI Taxonomy" id="3155129"/>
    <lineage>
        <taxon>Bacteria</taxon>
        <taxon>Bacillati</taxon>
        <taxon>Actinomycetota</taxon>
        <taxon>Actinomycetes</taxon>
        <taxon>Kitasatosporales</taxon>
        <taxon>Streptomycetaceae</taxon>
        <taxon>Streptomyces</taxon>
    </lineage>
</organism>
<comment type="caution">
    <text evidence="1">The sequence shown here is derived from an EMBL/GenBank/DDBJ whole genome shotgun (WGS) entry which is preliminary data.</text>
</comment>
<evidence type="ECO:0000313" key="2">
    <source>
        <dbReference type="Proteomes" id="UP001550739"/>
    </source>
</evidence>
<dbReference type="RefSeq" id="WP_334577242.1">
    <property type="nucleotide sequence ID" value="NZ_JBEZVE010000003.1"/>
</dbReference>
<proteinExistence type="predicted"/>
<evidence type="ECO:0000313" key="1">
    <source>
        <dbReference type="EMBL" id="MEU3780516.1"/>
    </source>
</evidence>
<name>A0ABV2ZDA4_9ACTN</name>
<reference evidence="1 2" key="1">
    <citation type="submission" date="2024-06" db="EMBL/GenBank/DDBJ databases">
        <title>The Natural Products Discovery Center: Release of the First 8490 Sequenced Strains for Exploring Actinobacteria Biosynthetic Diversity.</title>
        <authorList>
            <person name="Kalkreuter E."/>
            <person name="Kautsar S.A."/>
            <person name="Yang D."/>
            <person name="Bader C.D."/>
            <person name="Teijaro C.N."/>
            <person name="Fluegel L."/>
            <person name="Davis C.M."/>
            <person name="Simpson J.R."/>
            <person name="Lauterbach L."/>
            <person name="Steele A.D."/>
            <person name="Gui C."/>
            <person name="Meng S."/>
            <person name="Li G."/>
            <person name="Viehrig K."/>
            <person name="Ye F."/>
            <person name="Su P."/>
            <person name="Kiefer A.F."/>
            <person name="Nichols A."/>
            <person name="Cepeda A.J."/>
            <person name="Yan W."/>
            <person name="Fan B."/>
            <person name="Jiang Y."/>
            <person name="Adhikari A."/>
            <person name="Zheng C.-J."/>
            <person name="Schuster L."/>
            <person name="Cowan T.M."/>
            <person name="Smanski M.J."/>
            <person name="Chevrette M.G."/>
            <person name="De Carvalho L.P.S."/>
            <person name="Shen B."/>
        </authorList>
    </citation>
    <scope>NUCLEOTIDE SEQUENCE [LARGE SCALE GENOMIC DNA]</scope>
    <source>
        <strain evidence="1 2">NPDC033843</strain>
    </source>
</reference>